<evidence type="ECO:0000256" key="4">
    <source>
        <dbReference type="ARBA" id="ARBA00022692"/>
    </source>
</evidence>
<evidence type="ECO:0000256" key="3">
    <source>
        <dbReference type="ARBA" id="ARBA00022452"/>
    </source>
</evidence>
<comment type="similarity">
    <text evidence="8 9">Belongs to the TonB-dependent receptor family.</text>
</comment>
<accession>A0A918VZ19</accession>
<evidence type="ECO:0000256" key="5">
    <source>
        <dbReference type="ARBA" id="ARBA00023077"/>
    </source>
</evidence>
<dbReference type="InterPro" id="IPR012910">
    <property type="entry name" value="Plug_dom"/>
</dbReference>
<dbReference type="Gene3D" id="2.40.170.20">
    <property type="entry name" value="TonB-dependent receptor, beta-barrel domain"/>
    <property type="match status" value="1"/>
</dbReference>
<keyword evidence="6 8" id="KW-0472">Membrane</keyword>
<name>A0A918VZ19_9FLAO</name>
<sequence length="1090" mass="122123">MRKKLTLVLSLFIFLISAQTFAQEREVTGQVLDEAGMPIPGVSVYVKDTSVGTITDFDGEFSLEISGENAVLVFSYVGFQTREIPVDDQSTIQVTLSSDVEDLDEVVVVGYGVQRRANLTGAVSTVNTEVLESRPITDVARGLQGTTPGLTITSPTGQIGENPSINLRGAVGSLGSSGGAQPLILVDNVEVPNLNAINPQDIKDISVLKDAASTSIYGSRAAWGVILITTKSGKRNQAPTISYSNNFSWATPTTTPQVAPAAEGAEMAFEALRRTDPSQDAFGIVGMWIDQTSIQRMRDWEAQYGGQDLGMEMVEGRDFERRDGRLFFYRPWDPLDMFMEEWAPQQKHDLSVSGGSENTNYYVGLGYLGQEGVLKVNPDQYDRYNLNMRIDTDVKDWWSVRASVLHSNSLSTEPFLFSSATYDPWYYVTRWPATYPYGTFEGQPFRNHISEVEQAKMNETSNSLSRINLGTTFRPIEGLSINMDYTHDRVEEHEHQTGGVLSAYNFWATGPNLEYAPYSSAVYNRVQYNSSWSRRNTAKAFATYEIALGDHDVKLTAGGDMEEYEYWFHSSQRRNLFDLNVGELELATGDEFVTGDRNKWATLGAFGRINYSYLDKFLLEVNGRYDGSSRLSADKKWAFFPSFSAGYIISEEEFMDFAKPTLSFLKIRGSYGAIGNQNADLRNIYRVMTPANSNWIIGGQNVVTVGGSTLSAISRTPGALPASLTWETVTTLDFGVDSRFFNNRLGASFDWYERTVSDMHSQGVTLPSSFGTDAPRRNYGELQTRGWELTVDFKHSFENGLNINAMATLSDYQEKVTKFSNTTEALPNPITGLNNTYYEGMMLGEIWGYETDRLFTEDDFDANGDYAEGVPSQEIFETNSWFNFGPGDVKYRDINGDGVIDYGSNTRGDSGDLKVIGNSTPRYQYGLQLGADWKGFDLSMFMQGVGQRDMWANGPVIIPGYRPAEGWYEHQLDYWTPENTDAYYPRPTNANQQVNPTNFQPQTRYLLDMSYLRMKNITFGYSLPQSLTENIHLNNFRVYFSGENLFEFTNLDVPIDPEINYTTAGLNDSNSFGRVYPFRRSLSIGLQASF</sequence>
<dbReference type="NCBIfam" id="TIGR04057">
    <property type="entry name" value="SusC_RagA_signa"/>
    <property type="match status" value="1"/>
</dbReference>
<dbReference type="InterPro" id="IPR000531">
    <property type="entry name" value="Beta-barrel_TonB"/>
</dbReference>
<dbReference type="InterPro" id="IPR036942">
    <property type="entry name" value="Beta-barrel_TonB_sf"/>
</dbReference>
<dbReference type="Pfam" id="PF00593">
    <property type="entry name" value="TonB_dep_Rec_b-barrel"/>
    <property type="match status" value="1"/>
</dbReference>
<protein>
    <submittedName>
        <fullName evidence="13">SusC/RagA family TonB-linked outer membrane protein</fullName>
    </submittedName>
</protein>
<reference evidence="13" key="2">
    <citation type="submission" date="2020-09" db="EMBL/GenBank/DDBJ databases">
        <authorList>
            <person name="Sun Q."/>
            <person name="Kim S."/>
        </authorList>
    </citation>
    <scope>NUCLEOTIDE SEQUENCE</scope>
    <source>
        <strain evidence="13">KCTC 12719</strain>
    </source>
</reference>
<evidence type="ECO:0000313" key="13">
    <source>
        <dbReference type="EMBL" id="GHA38531.1"/>
    </source>
</evidence>
<evidence type="ECO:0000256" key="8">
    <source>
        <dbReference type="PROSITE-ProRule" id="PRU01360"/>
    </source>
</evidence>
<evidence type="ECO:0000256" key="6">
    <source>
        <dbReference type="ARBA" id="ARBA00023136"/>
    </source>
</evidence>
<keyword evidence="5 9" id="KW-0798">TonB box</keyword>
<dbReference type="Pfam" id="PF13715">
    <property type="entry name" value="CarbopepD_reg_2"/>
    <property type="match status" value="1"/>
</dbReference>
<dbReference type="GO" id="GO:0009279">
    <property type="term" value="C:cell outer membrane"/>
    <property type="evidence" value="ECO:0007669"/>
    <property type="project" value="UniProtKB-SubCell"/>
</dbReference>
<evidence type="ECO:0000256" key="2">
    <source>
        <dbReference type="ARBA" id="ARBA00022448"/>
    </source>
</evidence>
<evidence type="ECO:0000256" key="1">
    <source>
        <dbReference type="ARBA" id="ARBA00004571"/>
    </source>
</evidence>
<dbReference type="Gene3D" id="2.170.130.10">
    <property type="entry name" value="TonB-dependent receptor, plug domain"/>
    <property type="match status" value="1"/>
</dbReference>
<feature type="signal peptide" evidence="10">
    <location>
        <begin position="1"/>
        <end position="22"/>
    </location>
</feature>
<dbReference type="InterPro" id="IPR023996">
    <property type="entry name" value="TonB-dep_OMP_SusC/RagA"/>
</dbReference>
<dbReference type="Proteomes" id="UP000610456">
    <property type="component" value="Unassembled WGS sequence"/>
</dbReference>
<dbReference type="SUPFAM" id="SSF56935">
    <property type="entry name" value="Porins"/>
    <property type="match status" value="1"/>
</dbReference>
<feature type="domain" description="TonB-dependent receptor-like beta-barrel" evidence="11">
    <location>
        <begin position="589"/>
        <end position="1045"/>
    </location>
</feature>
<evidence type="ECO:0000313" key="14">
    <source>
        <dbReference type="Proteomes" id="UP000610456"/>
    </source>
</evidence>
<evidence type="ECO:0000256" key="7">
    <source>
        <dbReference type="ARBA" id="ARBA00023237"/>
    </source>
</evidence>
<evidence type="ECO:0000256" key="9">
    <source>
        <dbReference type="RuleBase" id="RU003357"/>
    </source>
</evidence>
<dbReference type="AlphaFoldDB" id="A0A918VZ19"/>
<evidence type="ECO:0000259" key="12">
    <source>
        <dbReference type="Pfam" id="PF07715"/>
    </source>
</evidence>
<dbReference type="InterPro" id="IPR023997">
    <property type="entry name" value="TonB-dep_OMP_SusC/RagA_CS"/>
</dbReference>
<reference evidence="13" key="1">
    <citation type="journal article" date="2014" name="Int. J. Syst. Evol. Microbiol.">
        <title>Complete genome sequence of Corynebacterium casei LMG S-19264T (=DSM 44701T), isolated from a smear-ripened cheese.</title>
        <authorList>
            <consortium name="US DOE Joint Genome Institute (JGI-PGF)"/>
            <person name="Walter F."/>
            <person name="Albersmeier A."/>
            <person name="Kalinowski J."/>
            <person name="Ruckert C."/>
        </authorList>
    </citation>
    <scope>NUCLEOTIDE SEQUENCE</scope>
    <source>
        <strain evidence="13">KCTC 12719</strain>
    </source>
</reference>
<keyword evidence="7 8" id="KW-0998">Cell outer membrane</keyword>
<dbReference type="Gene3D" id="2.60.40.1120">
    <property type="entry name" value="Carboxypeptidase-like, regulatory domain"/>
    <property type="match status" value="1"/>
</dbReference>
<comment type="subcellular location">
    <subcellularLocation>
        <location evidence="1 8">Cell outer membrane</location>
        <topology evidence="1 8">Multi-pass membrane protein</topology>
    </subcellularLocation>
</comment>
<keyword evidence="14" id="KW-1185">Reference proteome</keyword>
<dbReference type="FunFam" id="2.60.40.1120:FF:000003">
    <property type="entry name" value="Outer membrane protein Omp121"/>
    <property type="match status" value="1"/>
</dbReference>
<evidence type="ECO:0000259" key="11">
    <source>
        <dbReference type="Pfam" id="PF00593"/>
    </source>
</evidence>
<gene>
    <name evidence="13" type="ORF">GCM10007103_19910</name>
</gene>
<feature type="chain" id="PRO_5038123299" evidence="10">
    <location>
        <begin position="23"/>
        <end position="1090"/>
    </location>
</feature>
<dbReference type="InterPro" id="IPR037066">
    <property type="entry name" value="Plug_dom_sf"/>
</dbReference>
<keyword evidence="4 8" id="KW-0812">Transmembrane</keyword>
<keyword evidence="2 8" id="KW-0813">Transport</keyword>
<dbReference type="SUPFAM" id="SSF49464">
    <property type="entry name" value="Carboxypeptidase regulatory domain-like"/>
    <property type="match status" value="1"/>
</dbReference>
<dbReference type="PROSITE" id="PS52016">
    <property type="entry name" value="TONB_DEPENDENT_REC_3"/>
    <property type="match status" value="1"/>
</dbReference>
<dbReference type="Pfam" id="PF07715">
    <property type="entry name" value="Plug"/>
    <property type="match status" value="1"/>
</dbReference>
<keyword evidence="3 8" id="KW-1134">Transmembrane beta strand</keyword>
<keyword evidence="10" id="KW-0732">Signal</keyword>
<dbReference type="NCBIfam" id="TIGR04056">
    <property type="entry name" value="OMP_RagA_SusC"/>
    <property type="match status" value="1"/>
</dbReference>
<dbReference type="InterPro" id="IPR039426">
    <property type="entry name" value="TonB-dep_rcpt-like"/>
</dbReference>
<evidence type="ECO:0000256" key="10">
    <source>
        <dbReference type="SAM" id="SignalP"/>
    </source>
</evidence>
<feature type="domain" description="TonB-dependent receptor plug" evidence="12">
    <location>
        <begin position="118"/>
        <end position="225"/>
    </location>
</feature>
<proteinExistence type="inferred from homology"/>
<dbReference type="RefSeq" id="WP_189604602.1">
    <property type="nucleotide sequence ID" value="NZ_BMXB01000007.1"/>
</dbReference>
<dbReference type="InterPro" id="IPR008969">
    <property type="entry name" value="CarboxyPept-like_regulatory"/>
</dbReference>
<dbReference type="EMBL" id="BMXB01000007">
    <property type="protein sequence ID" value="GHA38531.1"/>
    <property type="molecule type" value="Genomic_DNA"/>
</dbReference>
<comment type="caution">
    <text evidence="13">The sequence shown here is derived from an EMBL/GenBank/DDBJ whole genome shotgun (WGS) entry which is preliminary data.</text>
</comment>
<organism evidence="13 14">
    <name type="scientific">Salinimicrobium marinum</name>
    <dbReference type="NCBI Taxonomy" id="680283"/>
    <lineage>
        <taxon>Bacteria</taxon>
        <taxon>Pseudomonadati</taxon>
        <taxon>Bacteroidota</taxon>
        <taxon>Flavobacteriia</taxon>
        <taxon>Flavobacteriales</taxon>
        <taxon>Flavobacteriaceae</taxon>
        <taxon>Salinimicrobium</taxon>
    </lineage>
</organism>